<dbReference type="PANTHER" id="PTHR24220:SF470">
    <property type="entry name" value="CELL DIVISION ATP-BINDING PROTEIN FTSE"/>
    <property type="match status" value="1"/>
</dbReference>
<evidence type="ECO:0000313" key="6">
    <source>
        <dbReference type="Proteomes" id="UP000544222"/>
    </source>
</evidence>
<feature type="region of interest" description="Disordered" evidence="3">
    <location>
        <begin position="220"/>
        <end position="279"/>
    </location>
</feature>
<reference evidence="5 6" key="1">
    <citation type="submission" date="2020-08" db="EMBL/GenBank/DDBJ databases">
        <title>Genomic Encyclopedia of Type Strains, Phase IV (KMG-IV): sequencing the most valuable type-strain genomes for metagenomic binning, comparative biology and taxonomic classification.</title>
        <authorList>
            <person name="Goeker M."/>
        </authorList>
    </citation>
    <scope>NUCLEOTIDE SEQUENCE [LARGE SCALE GENOMIC DNA]</scope>
    <source>
        <strain evidence="5 6">DSM 27471</strain>
    </source>
</reference>
<dbReference type="GO" id="GO:0051301">
    <property type="term" value="P:cell division"/>
    <property type="evidence" value="ECO:0007669"/>
    <property type="project" value="UniProtKB-KW"/>
</dbReference>
<dbReference type="Proteomes" id="UP000544222">
    <property type="component" value="Unassembled WGS sequence"/>
</dbReference>
<dbReference type="InterPro" id="IPR003593">
    <property type="entry name" value="AAA+_ATPase"/>
</dbReference>
<feature type="compositionally biased region" description="Acidic residues" evidence="3">
    <location>
        <begin position="228"/>
        <end position="247"/>
    </location>
</feature>
<protein>
    <submittedName>
        <fullName evidence="5">Cell division transport system ATP-binding protein</fullName>
    </submittedName>
</protein>
<keyword evidence="2 5" id="KW-0067">ATP-binding</keyword>
<dbReference type="GO" id="GO:0005524">
    <property type="term" value="F:ATP binding"/>
    <property type="evidence" value="ECO:0007669"/>
    <property type="project" value="UniProtKB-KW"/>
</dbReference>
<organism evidence="5 6">
    <name type="scientific">Microbacter margulisiae</name>
    <dbReference type="NCBI Taxonomy" id="1350067"/>
    <lineage>
        <taxon>Bacteria</taxon>
        <taxon>Pseudomonadati</taxon>
        <taxon>Bacteroidota</taxon>
        <taxon>Bacteroidia</taxon>
        <taxon>Bacteroidales</taxon>
        <taxon>Porphyromonadaceae</taxon>
        <taxon>Microbacter</taxon>
    </lineage>
</organism>
<dbReference type="GO" id="GO:0022857">
    <property type="term" value="F:transmembrane transporter activity"/>
    <property type="evidence" value="ECO:0007669"/>
    <property type="project" value="TreeGrafter"/>
</dbReference>
<dbReference type="PROSITE" id="PS50893">
    <property type="entry name" value="ABC_TRANSPORTER_2"/>
    <property type="match status" value="1"/>
</dbReference>
<comment type="caution">
    <text evidence="5">The sequence shown here is derived from an EMBL/GenBank/DDBJ whole genome shotgun (WGS) entry which is preliminary data.</text>
</comment>
<keyword evidence="5" id="KW-0132">Cell division</keyword>
<dbReference type="AlphaFoldDB" id="A0A7W5DSL9"/>
<dbReference type="EMBL" id="JACHYB010000001">
    <property type="protein sequence ID" value="MBB3187498.1"/>
    <property type="molecule type" value="Genomic_DNA"/>
</dbReference>
<name>A0A7W5DSL9_9PORP</name>
<dbReference type="InterPro" id="IPR015854">
    <property type="entry name" value="ABC_transpr_LolD-like"/>
</dbReference>
<dbReference type="SMART" id="SM00382">
    <property type="entry name" value="AAA"/>
    <property type="match status" value="1"/>
</dbReference>
<dbReference type="RefSeq" id="WP_183413262.1">
    <property type="nucleotide sequence ID" value="NZ_JACHYB010000001.1"/>
</dbReference>
<evidence type="ECO:0000259" key="4">
    <source>
        <dbReference type="PROSITE" id="PS50893"/>
    </source>
</evidence>
<keyword evidence="1" id="KW-0547">Nucleotide-binding</keyword>
<evidence type="ECO:0000256" key="2">
    <source>
        <dbReference type="ARBA" id="ARBA00022840"/>
    </source>
</evidence>
<dbReference type="SUPFAM" id="SSF52540">
    <property type="entry name" value="P-loop containing nucleoside triphosphate hydrolases"/>
    <property type="match status" value="1"/>
</dbReference>
<keyword evidence="6" id="KW-1185">Reference proteome</keyword>
<gene>
    <name evidence="5" type="ORF">FHX64_001661</name>
</gene>
<evidence type="ECO:0000256" key="1">
    <source>
        <dbReference type="ARBA" id="ARBA00022741"/>
    </source>
</evidence>
<dbReference type="GO" id="GO:0005886">
    <property type="term" value="C:plasma membrane"/>
    <property type="evidence" value="ECO:0007669"/>
    <property type="project" value="TreeGrafter"/>
</dbReference>
<evidence type="ECO:0000313" key="5">
    <source>
        <dbReference type="EMBL" id="MBB3187498.1"/>
    </source>
</evidence>
<dbReference type="InterPro" id="IPR017871">
    <property type="entry name" value="ABC_transporter-like_CS"/>
</dbReference>
<feature type="domain" description="ABC transporter" evidence="4">
    <location>
        <begin position="7"/>
        <end position="242"/>
    </location>
</feature>
<dbReference type="GO" id="GO:0016887">
    <property type="term" value="F:ATP hydrolysis activity"/>
    <property type="evidence" value="ECO:0007669"/>
    <property type="project" value="InterPro"/>
</dbReference>
<proteinExistence type="predicted"/>
<accession>A0A7W5DSL9</accession>
<dbReference type="Gene3D" id="3.40.50.300">
    <property type="entry name" value="P-loop containing nucleotide triphosphate hydrolases"/>
    <property type="match status" value="1"/>
</dbReference>
<evidence type="ECO:0000256" key="3">
    <source>
        <dbReference type="SAM" id="MobiDB-lite"/>
    </source>
</evidence>
<dbReference type="PANTHER" id="PTHR24220">
    <property type="entry name" value="IMPORT ATP-BINDING PROTEIN"/>
    <property type="match status" value="1"/>
</dbReference>
<dbReference type="Pfam" id="PF00005">
    <property type="entry name" value="ABC_tran"/>
    <property type="match status" value="1"/>
</dbReference>
<feature type="compositionally biased region" description="Basic and acidic residues" evidence="3">
    <location>
        <begin position="268"/>
        <end position="279"/>
    </location>
</feature>
<dbReference type="InterPro" id="IPR027417">
    <property type="entry name" value="P-loop_NTPase"/>
</dbReference>
<dbReference type="PROSITE" id="PS00211">
    <property type="entry name" value="ABC_TRANSPORTER_1"/>
    <property type="match status" value="1"/>
</dbReference>
<keyword evidence="5" id="KW-0131">Cell cycle</keyword>
<dbReference type="InterPro" id="IPR003439">
    <property type="entry name" value="ABC_transporter-like_ATP-bd"/>
</dbReference>
<sequence length="279" mass="31564">MEENYLINYQGVDVCHGDLVILHNVQWKIAQGEFIYLLGKVGSGKSSLLKTLYGEIPVEEGEAHIFDYNLSRIKRRQIPLLRRKIGIIFQDFQLLADRSVYDNLVFVLKATGWKNKQEISEQVLQVLQQVGMEHAKYKFPHQLSGGEQQRVVIARALLNSPELILADEPTGNVDMETGEKLMALLHEIHRAGTTVIVATHNVRWVELFPGRIFHCTTQKLEGQKSTDIEDESATQTEEPSEIEEIVPDETSNLHSALSELEEQAESDSDTKPSEESISE</sequence>